<sequence>MAALVLLLAAALAVDVAGRAARPGVLSEAAALAVDGAPASRESLRLPEGFAQEVVPAEGCAGLRVGAGGSVVGFEVEEEPLQAFDEMACLLGDRGWTAVPSGTGTGGSFVKEAGRYRWAYVSCVKAGDTTCVVVQCAAADGKG</sequence>
<name>A0A369M9W0_9ACTN</name>
<accession>A0A369M9W0</accession>
<dbReference type="OrthoDB" id="3177747at2"/>
<evidence type="ECO:0000313" key="2">
    <source>
        <dbReference type="Proteomes" id="UP000254000"/>
    </source>
</evidence>
<organism evidence="1 2">
    <name type="scientific">Gordonibacter pamelaeae</name>
    <dbReference type="NCBI Taxonomy" id="471189"/>
    <lineage>
        <taxon>Bacteria</taxon>
        <taxon>Bacillati</taxon>
        <taxon>Actinomycetota</taxon>
        <taxon>Coriobacteriia</taxon>
        <taxon>Eggerthellales</taxon>
        <taxon>Eggerthellaceae</taxon>
        <taxon>Gordonibacter</taxon>
    </lineage>
</organism>
<proteinExistence type="predicted"/>
<evidence type="ECO:0000313" key="1">
    <source>
        <dbReference type="EMBL" id="RDB67266.1"/>
    </source>
</evidence>
<dbReference type="GeneID" id="78358525"/>
<reference evidence="1 2" key="1">
    <citation type="journal article" date="2018" name="Elife">
        <title>Discovery and characterization of a prevalent human gut bacterial enzyme sufficient for the inactivation of a family of plant toxins.</title>
        <authorList>
            <person name="Koppel N."/>
            <person name="Bisanz J.E."/>
            <person name="Pandelia M.E."/>
            <person name="Turnbaugh P.J."/>
            <person name="Balskus E.P."/>
        </authorList>
    </citation>
    <scope>NUCLEOTIDE SEQUENCE [LARGE SCALE GENOMIC DNA]</scope>
    <source>
        <strain evidence="1 2">3C</strain>
    </source>
</reference>
<dbReference type="EMBL" id="PPTS01000001">
    <property type="protein sequence ID" value="RDB67266.1"/>
    <property type="molecule type" value="Genomic_DNA"/>
</dbReference>
<gene>
    <name evidence="1" type="ORF">C1877_02195</name>
</gene>
<dbReference type="RefSeq" id="WP_114568237.1">
    <property type="nucleotide sequence ID" value="NZ_CABMMS010000001.1"/>
</dbReference>
<dbReference type="AlphaFoldDB" id="A0A369M9W0"/>
<protein>
    <submittedName>
        <fullName evidence="1">Uncharacterized protein</fullName>
    </submittedName>
</protein>
<keyword evidence="2" id="KW-1185">Reference proteome</keyword>
<comment type="caution">
    <text evidence="1">The sequence shown here is derived from an EMBL/GenBank/DDBJ whole genome shotgun (WGS) entry which is preliminary data.</text>
</comment>
<dbReference type="Proteomes" id="UP000254000">
    <property type="component" value="Unassembled WGS sequence"/>
</dbReference>